<evidence type="ECO:0000256" key="2">
    <source>
        <dbReference type="ARBA" id="ARBA00022692"/>
    </source>
</evidence>
<evidence type="ECO:0000256" key="6">
    <source>
        <dbReference type="SAM" id="Phobius"/>
    </source>
</evidence>
<evidence type="ECO:0000313" key="8">
    <source>
        <dbReference type="EMBL" id="TVY50486.1"/>
    </source>
</evidence>
<dbReference type="OrthoDB" id="444631at2759"/>
<protein>
    <recommendedName>
        <fullName evidence="7">Rhodopsin domain-containing protein</fullName>
    </recommendedName>
</protein>
<proteinExistence type="inferred from homology"/>
<comment type="caution">
    <text evidence="8">The sequence shown here is derived from an EMBL/GenBank/DDBJ whole genome shotgun (WGS) entry which is preliminary data.</text>
</comment>
<evidence type="ECO:0000259" key="7">
    <source>
        <dbReference type="Pfam" id="PF20684"/>
    </source>
</evidence>
<feature type="transmembrane region" description="Helical" evidence="6">
    <location>
        <begin position="166"/>
        <end position="191"/>
    </location>
</feature>
<comment type="subcellular location">
    <subcellularLocation>
        <location evidence="1">Membrane</location>
        <topology evidence="1">Multi-pass membrane protein</topology>
    </subcellularLocation>
</comment>
<dbReference type="InterPro" id="IPR052337">
    <property type="entry name" value="SAT4-like"/>
</dbReference>
<feature type="transmembrane region" description="Helical" evidence="6">
    <location>
        <begin position="123"/>
        <end position="154"/>
    </location>
</feature>
<accession>A0A7D8UJC4</accession>
<dbReference type="PANTHER" id="PTHR33048">
    <property type="entry name" value="PTH11-LIKE INTEGRAL MEMBRANE PROTEIN (AFU_ORTHOLOGUE AFUA_5G11245)"/>
    <property type="match status" value="1"/>
</dbReference>
<sequence>MSPIDNRADSVIAISAAMITILAFSILLRLYTRITIMKWIGLDDSLIMIAAVFALIEAITPMMATQYGLGKHYTEQKPEWIEPYTKITLASSLSYSASAMFIKLSLLSFYLRLLPNNNYSRSIVYAMITVSVVLGVGSILAAALQCIPIASLWNATIKGKCINVNLFYFANAAVNIITDAIIYCMPIPTLWRLQLPMIQRIGLCALLGLGGL</sequence>
<organism evidence="8 9">
    <name type="scientific">Lachnellula cervina</name>
    <dbReference type="NCBI Taxonomy" id="1316786"/>
    <lineage>
        <taxon>Eukaryota</taxon>
        <taxon>Fungi</taxon>
        <taxon>Dikarya</taxon>
        <taxon>Ascomycota</taxon>
        <taxon>Pezizomycotina</taxon>
        <taxon>Leotiomycetes</taxon>
        <taxon>Helotiales</taxon>
        <taxon>Lachnaceae</taxon>
        <taxon>Lachnellula</taxon>
    </lineage>
</organism>
<dbReference type="Proteomes" id="UP000481288">
    <property type="component" value="Unassembled WGS sequence"/>
</dbReference>
<keyword evidence="2 6" id="KW-0812">Transmembrane</keyword>
<evidence type="ECO:0000256" key="5">
    <source>
        <dbReference type="ARBA" id="ARBA00038359"/>
    </source>
</evidence>
<evidence type="ECO:0000256" key="1">
    <source>
        <dbReference type="ARBA" id="ARBA00004141"/>
    </source>
</evidence>
<dbReference type="PANTHER" id="PTHR33048:SF47">
    <property type="entry name" value="INTEGRAL MEMBRANE PROTEIN-RELATED"/>
    <property type="match status" value="1"/>
</dbReference>
<gene>
    <name evidence="8" type="ORF">LCER1_G008140</name>
</gene>
<name>A0A7D8UJC4_9HELO</name>
<dbReference type="GO" id="GO:0016020">
    <property type="term" value="C:membrane"/>
    <property type="evidence" value="ECO:0007669"/>
    <property type="project" value="UniProtKB-SubCell"/>
</dbReference>
<evidence type="ECO:0000313" key="9">
    <source>
        <dbReference type="Proteomes" id="UP000481288"/>
    </source>
</evidence>
<dbReference type="Pfam" id="PF20684">
    <property type="entry name" value="Fung_rhodopsin"/>
    <property type="match status" value="1"/>
</dbReference>
<keyword evidence="3 6" id="KW-1133">Transmembrane helix</keyword>
<keyword evidence="4 6" id="KW-0472">Membrane</keyword>
<dbReference type="InterPro" id="IPR049326">
    <property type="entry name" value="Rhodopsin_dom_fungi"/>
</dbReference>
<reference evidence="8 9" key="1">
    <citation type="submission" date="2018-05" db="EMBL/GenBank/DDBJ databases">
        <title>Whole genome sequencing for identification of molecular markers to develop diagnostic detection tools for the regulated plant pathogen Lachnellula willkommii.</title>
        <authorList>
            <person name="Giroux E."/>
            <person name="Bilodeau G."/>
        </authorList>
    </citation>
    <scope>NUCLEOTIDE SEQUENCE [LARGE SCALE GENOMIC DNA]</scope>
    <source>
        <strain evidence="8 9">CBS 625.97</strain>
    </source>
</reference>
<dbReference type="AlphaFoldDB" id="A0A7D8UJC4"/>
<feature type="transmembrane region" description="Helical" evidence="6">
    <location>
        <begin position="89"/>
        <end position="111"/>
    </location>
</feature>
<feature type="transmembrane region" description="Helical" evidence="6">
    <location>
        <begin position="12"/>
        <end position="34"/>
    </location>
</feature>
<dbReference type="EMBL" id="QGMG01001116">
    <property type="protein sequence ID" value="TVY50486.1"/>
    <property type="molecule type" value="Genomic_DNA"/>
</dbReference>
<keyword evidence="9" id="KW-1185">Reference proteome</keyword>
<comment type="similarity">
    <text evidence="5">Belongs to the SAT4 family.</text>
</comment>
<feature type="domain" description="Rhodopsin" evidence="7">
    <location>
        <begin position="28"/>
        <end position="211"/>
    </location>
</feature>
<evidence type="ECO:0000256" key="3">
    <source>
        <dbReference type="ARBA" id="ARBA00022989"/>
    </source>
</evidence>
<feature type="transmembrane region" description="Helical" evidence="6">
    <location>
        <begin position="46"/>
        <end position="69"/>
    </location>
</feature>
<evidence type="ECO:0000256" key="4">
    <source>
        <dbReference type="ARBA" id="ARBA00023136"/>
    </source>
</evidence>